<evidence type="ECO:0000313" key="1">
    <source>
        <dbReference type="EMBL" id="KAK1287411.1"/>
    </source>
</evidence>
<dbReference type="PANTHER" id="PTHR13318">
    <property type="entry name" value="PARTNER OF PAIRED, ISOFORM B-RELATED"/>
    <property type="match status" value="1"/>
</dbReference>
<dbReference type="InterPro" id="IPR006553">
    <property type="entry name" value="Leu-rich_rpt_Cys-con_subtyp"/>
</dbReference>
<reference evidence="1" key="1">
    <citation type="journal article" date="2023" name="Nat. Commun.">
        <title>Diploid and tetraploid genomes of Acorus and the evolution of monocots.</title>
        <authorList>
            <person name="Ma L."/>
            <person name="Liu K.W."/>
            <person name="Li Z."/>
            <person name="Hsiao Y.Y."/>
            <person name="Qi Y."/>
            <person name="Fu T."/>
            <person name="Tang G.D."/>
            <person name="Zhang D."/>
            <person name="Sun W.H."/>
            <person name="Liu D.K."/>
            <person name="Li Y."/>
            <person name="Chen G.Z."/>
            <person name="Liu X.D."/>
            <person name="Liao X.Y."/>
            <person name="Jiang Y.T."/>
            <person name="Yu X."/>
            <person name="Hao Y."/>
            <person name="Huang J."/>
            <person name="Zhao X.W."/>
            <person name="Ke S."/>
            <person name="Chen Y.Y."/>
            <person name="Wu W.L."/>
            <person name="Hsu J.L."/>
            <person name="Lin Y.F."/>
            <person name="Huang M.D."/>
            <person name="Li C.Y."/>
            <person name="Huang L."/>
            <person name="Wang Z.W."/>
            <person name="Zhao X."/>
            <person name="Zhong W.Y."/>
            <person name="Peng D.H."/>
            <person name="Ahmad S."/>
            <person name="Lan S."/>
            <person name="Zhang J.S."/>
            <person name="Tsai W.C."/>
            <person name="Van de Peer Y."/>
            <person name="Liu Z.J."/>
        </authorList>
    </citation>
    <scope>NUCLEOTIDE SEQUENCE</scope>
    <source>
        <strain evidence="1">CP</strain>
    </source>
</reference>
<name>A0AAV9CEX3_ACOCL</name>
<sequence length="538" mass="60244">MLEQTKIFKVLPNVPSPAFLTLDDGNSWEERWRASIATLDVEMSWRRRSGSPSHSTMHVDALDVAAPAENANRDGRIEDGFCIRQRRFRGEEVSTVIRYVWQMGQKRPIPPNTQRTTAPPLTQEDICNYIFQRVDEYDFDAISRTCKHFLSITDRTRTTLTISNETVAVGILRRCRNIKRVNVHPDMRGDLDLLIRAISTSGVAIEALDLSYQDSFPSSSSVREAGEGTLGRTLKILICSSIHWRLIDQDLVAISEAFPALEELDLSVSDAGGRVTDAGIRALASKLERLRKINISGNYLISDASLSALSWNCAFLSEVHLLHCSRLSRNAISSFIAQNPKLISFTVCMGFDIYILAITRSRQCLHISDSFLGDDSLLSIAKSCLPLRELCLPFYYGFSPSGLNLVFQAYPSLMRVDLRGIDILTDESMSLLASHVCEVTTIDLSYCPKLTELTFMSLVKCCPLLEELRMRCTDLGKGPPLCSISMKNRSKIRTFDLSRSSHFNDETLIHISSVCSELRTVYLSCLERLSDVGITCLG</sequence>
<dbReference type="GO" id="GO:0019005">
    <property type="term" value="C:SCF ubiquitin ligase complex"/>
    <property type="evidence" value="ECO:0007669"/>
    <property type="project" value="TreeGrafter"/>
</dbReference>
<protein>
    <submittedName>
        <fullName evidence="1">Uncharacterized protein</fullName>
    </submittedName>
</protein>
<dbReference type="GO" id="GO:0031146">
    <property type="term" value="P:SCF-dependent proteasomal ubiquitin-dependent protein catabolic process"/>
    <property type="evidence" value="ECO:0007669"/>
    <property type="project" value="TreeGrafter"/>
</dbReference>
<dbReference type="Gene3D" id="3.80.10.10">
    <property type="entry name" value="Ribonuclease Inhibitor"/>
    <property type="match status" value="2"/>
</dbReference>
<dbReference type="SUPFAM" id="SSF52047">
    <property type="entry name" value="RNI-like"/>
    <property type="match status" value="1"/>
</dbReference>
<dbReference type="SMART" id="SM00367">
    <property type="entry name" value="LRR_CC"/>
    <property type="match status" value="8"/>
</dbReference>
<organism evidence="1 2">
    <name type="scientific">Acorus calamus</name>
    <name type="common">Sweet flag</name>
    <dbReference type="NCBI Taxonomy" id="4465"/>
    <lineage>
        <taxon>Eukaryota</taxon>
        <taxon>Viridiplantae</taxon>
        <taxon>Streptophyta</taxon>
        <taxon>Embryophyta</taxon>
        <taxon>Tracheophyta</taxon>
        <taxon>Spermatophyta</taxon>
        <taxon>Magnoliopsida</taxon>
        <taxon>Liliopsida</taxon>
        <taxon>Acoraceae</taxon>
        <taxon>Acorus</taxon>
    </lineage>
</organism>
<dbReference type="Proteomes" id="UP001180020">
    <property type="component" value="Unassembled WGS sequence"/>
</dbReference>
<evidence type="ECO:0000313" key="2">
    <source>
        <dbReference type="Proteomes" id="UP001180020"/>
    </source>
</evidence>
<dbReference type="InterPro" id="IPR032675">
    <property type="entry name" value="LRR_dom_sf"/>
</dbReference>
<keyword evidence="2" id="KW-1185">Reference proteome</keyword>
<comment type="caution">
    <text evidence="1">The sequence shown here is derived from an EMBL/GenBank/DDBJ whole genome shotgun (WGS) entry which is preliminary data.</text>
</comment>
<dbReference type="AlphaFoldDB" id="A0AAV9CEX3"/>
<reference evidence="1" key="2">
    <citation type="submission" date="2023-06" db="EMBL/GenBank/DDBJ databases">
        <authorList>
            <person name="Ma L."/>
            <person name="Liu K.-W."/>
            <person name="Li Z."/>
            <person name="Hsiao Y.-Y."/>
            <person name="Qi Y."/>
            <person name="Fu T."/>
            <person name="Tang G."/>
            <person name="Zhang D."/>
            <person name="Sun W.-H."/>
            <person name="Liu D.-K."/>
            <person name="Li Y."/>
            <person name="Chen G.-Z."/>
            <person name="Liu X.-D."/>
            <person name="Liao X.-Y."/>
            <person name="Jiang Y.-T."/>
            <person name="Yu X."/>
            <person name="Hao Y."/>
            <person name="Huang J."/>
            <person name="Zhao X.-W."/>
            <person name="Ke S."/>
            <person name="Chen Y.-Y."/>
            <person name="Wu W.-L."/>
            <person name="Hsu J.-L."/>
            <person name="Lin Y.-F."/>
            <person name="Huang M.-D."/>
            <person name="Li C.-Y."/>
            <person name="Huang L."/>
            <person name="Wang Z.-W."/>
            <person name="Zhao X."/>
            <person name="Zhong W.-Y."/>
            <person name="Peng D.-H."/>
            <person name="Ahmad S."/>
            <person name="Lan S."/>
            <person name="Zhang J.-S."/>
            <person name="Tsai W.-C."/>
            <person name="Van De Peer Y."/>
            <person name="Liu Z.-J."/>
        </authorList>
    </citation>
    <scope>NUCLEOTIDE SEQUENCE</scope>
    <source>
        <strain evidence="1">CP</strain>
        <tissue evidence="1">Leaves</tissue>
    </source>
</reference>
<dbReference type="EMBL" id="JAUJYO010000019">
    <property type="protein sequence ID" value="KAK1287411.1"/>
    <property type="molecule type" value="Genomic_DNA"/>
</dbReference>
<gene>
    <name evidence="1" type="ORF">QJS10_CPB19g00630</name>
</gene>
<proteinExistence type="predicted"/>
<accession>A0AAV9CEX3</accession>